<dbReference type="CDD" id="cd06445">
    <property type="entry name" value="ATase"/>
    <property type="match status" value="1"/>
</dbReference>
<comment type="caution">
    <text evidence="11">The sequence shown here is derived from an EMBL/GenBank/DDBJ whole genome shotgun (WGS) entry which is preliminary data.</text>
</comment>
<dbReference type="InterPro" id="IPR001497">
    <property type="entry name" value="MethylDNA_cys_MeTrfase_AS"/>
</dbReference>
<feature type="domain" description="Methylguanine DNA methyltransferase ribonuclease-like" evidence="10">
    <location>
        <begin position="9"/>
        <end position="74"/>
    </location>
</feature>
<name>A0A6N7PEW4_9BACT</name>
<feature type="domain" description="Methylated-DNA-[protein]-cysteine S-methyltransferase DNA binding" evidence="9">
    <location>
        <begin position="78"/>
        <end position="157"/>
    </location>
</feature>
<dbReference type="GO" id="GO:0005737">
    <property type="term" value="C:cytoplasm"/>
    <property type="evidence" value="ECO:0007669"/>
    <property type="project" value="UniProtKB-SubCell"/>
</dbReference>
<dbReference type="Gene3D" id="3.30.160.70">
    <property type="entry name" value="Methylated DNA-protein cysteine methyltransferase domain"/>
    <property type="match status" value="1"/>
</dbReference>
<organism evidence="11 12">
    <name type="scientific">Polyangium spumosum</name>
    <dbReference type="NCBI Taxonomy" id="889282"/>
    <lineage>
        <taxon>Bacteria</taxon>
        <taxon>Pseudomonadati</taxon>
        <taxon>Myxococcota</taxon>
        <taxon>Polyangia</taxon>
        <taxon>Polyangiales</taxon>
        <taxon>Polyangiaceae</taxon>
        <taxon>Polyangium</taxon>
    </lineage>
</organism>
<dbReference type="SUPFAM" id="SSF46767">
    <property type="entry name" value="Methylated DNA-protein cysteine methyltransferase, C-terminal domain"/>
    <property type="match status" value="1"/>
</dbReference>
<dbReference type="InterPro" id="IPR008332">
    <property type="entry name" value="MethylG_MeTrfase_N"/>
</dbReference>
<dbReference type="AlphaFoldDB" id="A0A6N7PEW4"/>
<keyword evidence="12" id="KW-1185">Reference proteome</keyword>
<keyword evidence="5 8" id="KW-0227">DNA damage</keyword>
<dbReference type="HAMAP" id="MF_00772">
    <property type="entry name" value="OGT"/>
    <property type="match status" value="1"/>
</dbReference>
<dbReference type="Pfam" id="PF01035">
    <property type="entry name" value="DNA_binding_1"/>
    <property type="match status" value="1"/>
</dbReference>
<protein>
    <recommendedName>
        <fullName evidence="8">Methylated-DNA--protein-cysteine methyltransferase</fullName>
        <ecNumber evidence="8">2.1.1.63</ecNumber>
    </recommendedName>
    <alternativeName>
        <fullName evidence="8">6-O-methylguanine-DNA methyltransferase</fullName>
        <shortName evidence="8">MGMT</shortName>
    </alternativeName>
    <alternativeName>
        <fullName evidence="8">O-6-methylguanine-DNA-alkyltransferase</fullName>
    </alternativeName>
</protein>
<comment type="catalytic activity">
    <reaction evidence="1 8">
        <text>a 4-O-methyl-thymidine in DNA + L-cysteinyl-[protein] = a thymidine in DNA + S-methyl-L-cysteinyl-[protein]</text>
        <dbReference type="Rhea" id="RHEA:53428"/>
        <dbReference type="Rhea" id="RHEA-COMP:10131"/>
        <dbReference type="Rhea" id="RHEA-COMP:10132"/>
        <dbReference type="Rhea" id="RHEA-COMP:13555"/>
        <dbReference type="Rhea" id="RHEA-COMP:13556"/>
        <dbReference type="ChEBI" id="CHEBI:29950"/>
        <dbReference type="ChEBI" id="CHEBI:82612"/>
        <dbReference type="ChEBI" id="CHEBI:137386"/>
        <dbReference type="ChEBI" id="CHEBI:137387"/>
        <dbReference type="EC" id="2.1.1.63"/>
    </reaction>
</comment>
<dbReference type="Proteomes" id="UP000440224">
    <property type="component" value="Unassembled WGS sequence"/>
</dbReference>
<dbReference type="FunFam" id="1.10.10.10:FF:000337">
    <property type="entry name" value="Methylated-DNA--protein-cysteine methyltransferase"/>
    <property type="match status" value="1"/>
</dbReference>
<comment type="subcellular location">
    <subcellularLocation>
        <location evidence="8">Cytoplasm</location>
    </subcellularLocation>
</comment>
<comment type="similarity">
    <text evidence="8">Belongs to the MGMT family.</text>
</comment>
<comment type="function">
    <text evidence="8">Involved in the cellular defense against the biological effects of O6-methylguanine (O6-MeG) and O4-methylthymine (O4-MeT) in DNA. Repairs the methylated nucleobase in DNA by stoichiometrically transferring the methyl group to a cysteine residue in the enzyme. This is a suicide reaction: the enzyme is irreversibly inactivated.</text>
</comment>
<evidence type="ECO:0000259" key="10">
    <source>
        <dbReference type="Pfam" id="PF02870"/>
    </source>
</evidence>
<evidence type="ECO:0000256" key="7">
    <source>
        <dbReference type="ARBA" id="ARBA00049348"/>
    </source>
</evidence>
<dbReference type="PANTHER" id="PTHR10815">
    <property type="entry name" value="METHYLATED-DNA--PROTEIN-CYSTEINE METHYLTRANSFERASE"/>
    <property type="match status" value="1"/>
</dbReference>
<evidence type="ECO:0000256" key="1">
    <source>
        <dbReference type="ARBA" id="ARBA00001286"/>
    </source>
</evidence>
<feature type="active site" description="Nucleophile; methyl group acceptor" evidence="8">
    <location>
        <position position="129"/>
    </location>
</feature>
<evidence type="ECO:0000313" key="11">
    <source>
        <dbReference type="EMBL" id="MRG90357.1"/>
    </source>
</evidence>
<comment type="catalytic activity">
    <reaction evidence="7 8">
        <text>a 6-O-methyl-2'-deoxyguanosine in DNA + L-cysteinyl-[protein] = S-methyl-L-cysteinyl-[protein] + a 2'-deoxyguanosine in DNA</text>
        <dbReference type="Rhea" id="RHEA:24000"/>
        <dbReference type="Rhea" id="RHEA-COMP:10131"/>
        <dbReference type="Rhea" id="RHEA-COMP:10132"/>
        <dbReference type="Rhea" id="RHEA-COMP:11367"/>
        <dbReference type="Rhea" id="RHEA-COMP:11368"/>
        <dbReference type="ChEBI" id="CHEBI:29950"/>
        <dbReference type="ChEBI" id="CHEBI:82612"/>
        <dbReference type="ChEBI" id="CHEBI:85445"/>
        <dbReference type="ChEBI" id="CHEBI:85448"/>
        <dbReference type="EC" id="2.1.1.63"/>
    </reaction>
</comment>
<dbReference type="InterPro" id="IPR036388">
    <property type="entry name" value="WH-like_DNA-bd_sf"/>
</dbReference>
<dbReference type="NCBIfam" id="TIGR00589">
    <property type="entry name" value="ogt"/>
    <property type="match status" value="1"/>
</dbReference>
<dbReference type="PANTHER" id="PTHR10815:SF5">
    <property type="entry name" value="METHYLATED-DNA--PROTEIN-CYSTEINE METHYLTRANSFERASE"/>
    <property type="match status" value="1"/>
</dbReference>
<dbReference type="GO" id="GO:0032259">
    <property type="term" value="P:methylation"/>
    <property type="evidence" value="ECO:0007669"/>
    <property type="project" value="UniProtKB-KW"/>
</dbReference>
<accession>A0A6N7PEW4</accession>
<dbReference type="Gene3D" id="1.10.10.10">
    <property type="entry name" value="Winged helix-like DNA-binding domain superfamily/Winged helix DNA-binding domain"/>
    <property type="match status" value="1"/>
</dbReference>
<dbReference type="EMBL" id="WJIE01000001">
    <property type="protein sequence ID" value="MRG90357.1"/>
    <property type="molecule type" value="Genomic_DNA"/>
</dbReference>
<evidence type="ECO:0000256" key="6">
    <source>
        <dbReference type="ARBA" id="ARBA00023204"/>
    </source>
</evidence>
<keyword evidence="6 8" id="KW-0234">DNA repair</keyword>
<evidence type="ECO:0000256" key="4">
    <source>
        <dbReference type="ARBA" id="ARBA00022679"/>
    </source>
</evidence>
<dbReference type="EC" id="2.1.1.63" evidence="8"/>
<comment type="miscellaneous">
    <text evidence="8">This enzyme catalyzes only one turnover and therefore is not strictly catalytic. According to one definition, an enzyme is a biocatalyst that acts repeatedly and over many reaction cycles.</text>
</comment>
<evidence type="ECO:0000256" key="8">
    <source>
        <dbReference type="HAMAP-Rule" id="MF_00772"/>
    </source>
</evidence>
<dbReference type="Pfam" id="PF02870">
    <property type="entry name" value="Methyltransf_1N"/>
    <property type="match status" value="1"/>
</dbReference>
<dbReference type="OrthoDB" id="9802228at2"/>
<sequence>MKTLHERRTSSPLGELHVVASDDAIVGVYLPGHKGAPEIVAHDGREHPVLREATRQLDAYFEGRRDSFVLPLDLRGSPFQREVWAALLTIPFGETRSYAELARALGRPQAARAVGAANAKNPISIIVPCHRVIAGDGALTGYAGGVAAKRWLLSHEQRRRSSFLSVP</sequence>
<proteinExistence type="inferred from homology"/>
<dbReference type="GO" id="GO:0006307">
    <property type="term" value="P:DNA alkylation repair"/>
    <property type="evidence" value="ECO:0007669"/>
    <property type="project" value="UniProtKB-UniRule"/>
</dbReference>
<dbReference type="InterPro" id="IPR036631">
    <property type="entry name" value="MGMT_N_sf"/>
</dbReference>
<dbReference type="GO" id="GO:0003908">
    <property type="term" value="F:methylated-DNA-[protein]-cysteine S-methyltransferase activity"/>
    <property type="evidence" value="ECO:0007669"/>
    <property type="project" value="UniProtKB-UniRule"/>
</dbReference>
<evidence type="ECO:0000256" key="5">
    <source>
        <dbReference type="ARBA" id="ARBA00022763"/>
    </source>
</evidence>
<keyword evidence="4 8" id="KW-0808">Transferase</keyword>
<dbReference type="InterPro" id="IPR014048">
    <property type="entry name" value="MethylDNA_cys_MeTrfase_DNA-bd"/>
</dbReference>
<keyword evidence="3 8" id="KW-0489">Methyltransferase</keyword>
<reference evidence="11 12" key="1">
    <citation type="submission" date="2019-10" db="EMBL/GenBank/DDBJ databases">
        <title>A soil myxobacterium in the family Polyangiaceae.</title>
        <authorList>
            <person name="Li Y."/>
            <person name="Wang J."/>
        </authorList>
    </citation>
    <scope>NUCLEOTIDE SEQUENCE [LARGE SCALE GENOMIC DNA]</scope>
    <source>
        <strain evidence="11 12">DSM 14734</strain>
    </source>
</reference>
<keyword evidence="2 8" id="KW-0963">Cytoplasm</keyword>
<evidence type="ECO:0000259" key="9">
    <source>
        <dbReference type="Pfam" id="PF01035"/>
    </source>
</evidence>
<dbReference type="SUPFAM" id="SSF53155">
    <property type="entry name" value="Methylated DNA-protein cysteine methyltransferase domain"/>
    <property type="match status" value="1"/>
</dbReference>
<evidence type="ECO:0000256" key="2">
    <source>
        <dbReference type="ARBA" id="ARBA00022490"/>
    </source>
</evidence>
<evidence type="ECO:0000256" key="3">
    <source>
        <dbReference type="ARBA" id="ARBA00022603"/>
    </source>
</evidence>
<dbReference type="PROSITE" id="PS00374">
    <property type="entry name" value="MGMT"/>
    <property type="match status" value="1"/>
</dbReference>
<evidence type="ECO:0000313" key="12">
    <source>
        <dbReference type="Proteomes" id="UP000440224"/>
    </source>
</evidence>
<gene>
    <name evidence="11" type="ORF">GF068_00230</name>
</gene>
<dbReference type="InterPro" id="IPR036217">
    <property type="entry name" value="MethylDNA_cys_MeTrfase_DNAb"/>
</dbReference>
<dbReference type="InterPro" id="IPR023546">
    <property type="entry name" value="MGMT"/>
</dbReference>